<evidence type="ECO:0000256" key="4">
    <source>
        <dbReference type="ARBA" id="ARBA00022530"/>
    </source>
</evidence>
<evidence type="ECO:0000313" key="15">
    <source>
        <dbReference type="Proteomes" id="UP000007635"/>
    </source>
</evidence>
<comment type="subcellular location">
    <subcellularLocation>
        <location evidence="1">Secreted</location>
        <location evidence="1">Extracellular space</location>
        <location evidence="1">Extracellular matrix</location>
    </subcellularLocation>
</comment>
<keyword evidence="8" id="KW-0106">Calcium</keyword>
<comment type="caution">
    <text evidence="11">Lacks conserved residue(s) required for the propagation of feature annotation.</text>
</comment>
<evidence type="ECO:0000256" key="3">
    <source>
        <dbReference type="ARBA" id="ARBA00022525"/>
    </source>
</evidence>
<dbReference type="SMART" id="SM00181">
    <property type="entry name" value="EGF"/>
    <property type="match status" value="5"/>
</dbReference>
<keyword evidence="7" id="KW-0677">Repeat</keyword>
<dbReference type="PROSITE" id="PS50026">
    <property type="entry name" value="EGF_3"/>
    <property type="match status" value="2"/>
</dbReference>
<feature type="domain" description="EGF-like" evidence="13">
    <location>
        <begin position="280"/>
        <end position="320"/>
    </location>
</feature>
<sequence length="571" mass="62077">DRALAGQHCTSTPPISSPNICNITKEQCCSAAVRDGLCDKGVKMAKWQEACETPFFQGEPWKNKISKMCCDCCLLGLMTASQNSSCDFQGFLPGRQCLDSAKACCEKNTTVIKPTTNGLTLYTLMSPSSCVSLLLSDLNCSQLCEGNGTCACFAGYKLQKDGVSCQGDTTMSQEGLKSCRGLSPSFHNVISIVIRRALGGLDTNLNCSQLCEGNGTCGCFAGYELQKDGVSYLNECVARTSTCLPGQTCVNTVGSYTCLKKTISCGQGYHPNPEGTSCEDVDECRTRDVCGGNICVNLVGTYRCECRIGFKFNTITTRCEDTVEKLCAWSFEVSTDVNESKVCGSSSATNIDECAWHNGGHQCSYSCSNVPGSFHCTCPSTGYTLAPNERTCQDIDECALGTHTCSLHGSCFNILGGFRCLSMACPQYFQLAAKDTSASWNCFKVCRPQYVGCYDYPINLISYISISLPTLRVISEPKEITFLRSTAAANYAHLPGGTDVSFKILVADDQSSFDVIKRSYSGMFVGVVRQVKPLRGPKDFVFQVAVNYVKSGVVSYRNIVIIRFFISEFWF</sequence>
<evidence type="ECO:0000256" key="7">
    <source>
        <dbReference type="ARBA" id="ARBA00022737"/>
    </source>
</evidence>
<evidence type="ECO:0000259" key="12">
    <source>
        <dbReference type="PROSITE" id="PS01178"/>
    </source>
</evidence>
<reference evidence="14" key="2">
    <citation type="submission" date="2025-08" db="UniProtKB">
        <authorList>
            <consortium name="Ensembl"/>
        </authorList>
    </citation>
    <scope>IDENTIFICATION</scope>
</reference>
<dbReference type="InterPro" id="IPR018097">
    <property type="entry name" value="EGF_Ca-bd_CS"/>
</dbReference>
<evidence type="ECO:0000313" key="14">
    <source>
        <dbReference type="Ensembl" id="ENSGACP00000057188.1"/>
    </source>
</evidence>
<dbReference type="PROSITE" id="PS00010">
    <property type="entry name" value="ASX_HYDROXYL"/>
    <property type="match status" value="2"/>
</dbReference>
<dbReference type="Pfam" id="PF07645">
    <property type="entry name" value="EGF_CA"/>
    <property type="match status" value="2"/>
</dbReference>
<dbReference type="InterPro" id="IPR052235">
    <property type="entry name" value="Nephronectin_domain"/>
</dbReference>
<dbReference type="GO" id="GO:0030855">
    <property type="term" value="P:epithelial cell differentiation"/>
    <property type="evidence" value="ECO:0007669"/>
    <property type="project" value="UniProtKB-ARBA"/>
</dbReference>
<dbReference type="FunFam" id="2.10.25.10:FF:000240">
    <property type="entry name" value="Vitamin K-dependent protein S"/>
    <property type="match status" value="1"/>
</dbReference>
<evidence type="ECO:0000256" key="2">
    <source>
        <dbReference type="ARBA" id="ARBA00006127"/>
    </source>
</evidence>
<dbReference type="PROSITE" id="PS01187">
    <property type="entry name" value="EGF_CA"/>
    <property type="match status" value="1"/>
</dbReference>
<evidence type="ECO:0000256" key="10">
    <source>
        <dbReference type="ARBA" id="ARBA00023180"/>
    </source>
</evidence>
<evidence type="ECO:0000259" key="13">
    <source>
        <dbReference type="PROSITE" id="PS50026"/>
    </source>
</evidence>
<evidence type="ECO:0000256" key="8">
    <source>
        <dbReference type="ARBA" id="ARBA00022837"/>
    </source>
</evidence>
<feature type="domain" description="EGF-like" evidence="13">
    <location>
        <begin position="350"/>
        <end position="393"/>
    </location>
</feature>
<dbReference type="InterPro" id="IPR001881">
    <property type="entry name" value="EGF-like_Ca-bd_dom"/>
</dbReference>
<evidence type="ECO:0000256" key="6">
    <source>
        <dbReference type="ARBA" id="ARBA00022729"/>
    </source>
</evidence>
<dbReference type="SMART" id="SM00179">
    <property type="entry name" value="EGF_CA"/>
    <property type="match status" value="4"/>
</dbReference>
<dbReference type="GeneTree" id="ENSGT00940000156642"/>
<evidence type="ECO:0000256" key="1">
    <source>
        <dbReference type="ARBA" id="ARBA00004498"/>
    </source>
</evidence>
<keyword evidence="10" id="KW-0325">Glycoprotein</keyword>
<evidence type="ECO:0000256" key="5">
    <source>
        <dbReference type="ARBA" id="ARBA00022536"/>
    </source>
</evidence>
<dbReference type="PROSITE" id="PS01178">
    <property type="entry name" value="ANAPHYLATOXIN_2"/>
    <property type="match status" value="1"/>
</dbReference>
<dbReference type="Gene3D" id="2.10.25.10">
    <property type="entry name" value="Laminin"/>
    <property type="match status" value="5"/>
</dbReference>
<dbReference type="InterPro" id="IPR000152">
    <property type="entry name" value="EGF-type_Asp/Asn_hydroxyl_site"/>
</dbReference>
<dbReference type="PANTHER" id="PTHR24050:SF28">
    <property type="entry name" value="UROMODULIN-LIKE"/>
    <property type="match status" value="1"/>
</dbReference>
<dbReference type="PANTHER" id="PTHR24050">
    <property type="entry name" value="PA14 DOMAIN-CONTAINING PROTEIN"/>
    <property type="match status" value="1"/>
</dbReference>
<dbReference type="PROSITE" id="PS01177">
    <property type="entry name" value="ANAPHYLATOXIN_1"/>
    <property type="match status" value="1"/>
</dbReference>
<reference evidence="14 15" key="1">
    <citation type="journal article" date="2021" name="G3 (Bethesda)">
        <title>Improved contiguity of the threespine stickleback genome using long-read sequencing.</title>
        <authorList>
            <person name="Nath S."/>
            <person name="Shaw D.E."/>
            <person name="White M.A."/>
        </authorList>
    </citation>
    <scope>NUCLEOTIDE SEQUENCE [LARGE SCALE GENOMIC DNA]</scope>
    <source>
        <strain evidence="14 15">Lake Benthic</strain>
    </source>
</reference>
<dbReference type="InterPro" id="IPR009030">
    <property type="entry name" value="Growth_fac_rcpt_cys_sf"/>
</dbReference>
<evidence type="ECO:0000256" key="9">
    <source>
        <dbReference type="ARBA" id="ARBA00023157"/>
    </source>
</evidence>
<dbReference type="Ensembl" id="ENSGACT00000033701.1">
    <property type="protein sequence ID" value="ENSGACP00000057188.1"/>
    <property type="gene ID" value="ENSGACG00000035526.1"/>
</dbReference>
<accession>A0AAQ4R327</accession>
<comment type="similarity">
    <text evidence="2">Belongs to the fibulin family.</text>
</comment>
<name>A0AAQ4R327_GASAC</name>
<dbReference type="Proteomes" id="UP000007635">
    <property type="component" value="Chromosome IV"/>
</dbReference>
<organism evidence="14 15">
    <name type="scientific">Gasterosteus aculeatus aculeatus</name>
    <name type="common">three-spined stickleback</name>
    <dbReference type="NCBI Taxonomy" id="481459"/>
    <lineage>
        <taxon>Eukaryota</taxon>
        <taxon>Metazoa</taxon>
        <taxon>Chordata</taxon>
        <taxon>Craniata</taxon>
        <taxon>Vertebrata</taxon>
        <taxon>Euteleostomi</taxon>
        <taxon>Actinopterygii</taxon>
        <taxon>Neopterygii</taxon>
        <taxon>Teleostei</taxon>
        <taxon>Neoteleostei</taxon>
        <taxon>Acanthomorphata</taxon>
        <taxon>Eupercaria</taxon>
        <taxon>Perciformes</taxon>
        <taxon>Cottioidei</taxon>
        <taxon>Gasterosteales</taxon>
        <taxon>Gasterosteidae</taxon>
        <taxon>Gasterosteus</taxon>
    </lineage>
</organism>
<protein>
    <submittedName>
        <fullName evidence="14">Fibulin 1</fullName>
    </submittedName>
</protein>
<keyword evidence="9" id="KW-1015">Disulfide bond</keyword>
<dbReference type="InterPro" id="IPR000020">
    <property type="entry name" value="Anaphylatoxin/fibulin"/>
</dbReference>
<dbReference type="InterPro" id="IPR026823">
    <property type="entry name" value="cEGF"/>
</dbReference>
<keyword evidence="15" id="KW-1185">Reference proteome</keyword>
<dbReference type="SUPFAM" id="SSF57184">
    <property type="entry name" value="Growth factor receptor domain"/>
    <property type="match status" value="1"/>
</dbReference>
<dbReference type="InterPro" id="IPR049883">
    <property type="entry name" value="NOTCH1_EGF-like"/>
</dbReference>
<reference evidence="14" key="3">
    <citation type="submission" date="2025-09" db="UniProtKB">
        <authorList>
            <consortium name="Ensembl"/>
        </authorList>
    </citation>
    <scope>IDENTIFICATION</scope>
</reference>
<proteinExistence type="inferred from homology"/>
<dbReference type="SUPFAM" id="SSF57196">
    <property type="entry name" value="EGF/Laminin"/>
    <property type="match status" value="1"/>
</dbReference>
<dbReference type="FunFam" id="2.10.25.10:FF:000038">
    <property type="entry name" value="Fibrillin 2"/>
    <property type="match status" value="1"/>
</dbReference>
<dbReference type="GO" id="GO:0005576">
    <property type="term" value="C:extracellular region"/>
    <property type="evidence" value="ECO:0007669"/>
    <property type="project" value="InterPro"/>
</dbReference>
<keyword evidence="6" id="KW-0732">Signal</keyword>
<dbReference type="CDD" id="cd00054">
    <property type="entry name" value="EGF_CA"/>
    <property type="match status" value="3"/>
</dbReference>
<evidence type="ECO:0000256" key="11">
    <source>
        <dbReference type="PROSITE-ProRule" id="PRU00076"/>
    </source>
</evidence>
<dbReference type="InterPro" id="IPR000742">
    <property type="entry name" value="EGF"/>
</dbReference>
<dbReference type="InterPro" id="IPR055088">
    <property type="entry name" value="Fibulin_C"/>
</dbReference>
<dbReference type="PROSITE" id="PS01186">
    <property type="entry name" value="EGF_2"/>
    <property type="match status" value="1"/>
</dbReference>
<dbReference type="GO" id="GO:0005509">
    <property type="term" value="F:calcium ion binding"/>
    <property type="evidence" value="ECO:0007669"/>
    <property type="project" value="InterPro"/>
</dbReference>
<keyword evidence="3" id="KW-0964">Secreted</keyword>
<keyword evidence="4" id="KW-0272">Extracellular matrix</keyword>
<keyword evidence="5 11" id="KW-0245">EGF-like domain</keyword>
<dbReference type="FunFam" id="2.10.25.10:FF:000139">
    <property type="entry name" value="Fibulin-1"/>
    <property type="match status" value="1"/>
</dbReference>
<feature type="domain" description="Anaphylatoxin-like" evidence="12">
    <location>
        <begin position="72"/>
        <end position="105"/>
    </location>
</feature>
<dbReference type="AlphaFoldDB" id="A0AAQ4R327"/>
<dbReference type="Pfam" id="PF12662">
    <property type="entry name" value="cEGF"/>
    <property type="match status" value="1"/>
</dbReference>
<dbReference type="Pfam" id="PF22914">
    <property type="entry name" value="Fibulin_C"/>
    <property type="match status" value="1"/>
</dbReference>